<evidence type="ECO:0000313" key="3">
    <source>
        <dbReference type="Proteomes" id="UP000515756"/>
    </source>
</evidence>
<protein>
    <submittedName>
        <fullName evidence="2">Uncharacterized protein</fullName>
    </submittedName>
</protein>
<organism evidence="2 3">
    <name type="scientific">Aeromonas caviae</name>
    <name type="common">Aeromonas punctata</name>
    <dbReference type="NCBI Taxonomy" id="648"/>
    <lineage>
        <taxon>Bacteria</taxon>
        <taxon>Pseudomonadati</taxon>
        <taxon>Pseudomonadota</taxon>
        <taxon>Gammaproteobacteria</taxon>
        <taxon>Aeromonadales</taxon>
        <taxon>Aeromonadaceae</taxon>
        <taxon>Aeromonas</taxon>
    </lineage>
</organism>
<name>A0A6S4TW25_AERCA</name>
<feature type="transmembrane region" description="Helical" evidence="1">
    <location>
        <begin position="6"/>
        <end position="27"/>
    </location>
</feature>
<evidence type="ECO:0000313" key="2">
    <source>
        <dbReference type="EMBL" id="BBQ32855.1"/>
    </source>
</evidence>
<feature type="transmembrane region" description="Helical" evidence="1">
    <location>
        <begin position="141"/>
        <end position="160"/>
    </location>
</feature>
<sequence>MEPLAGWEFVAMGLAVVVGLIVVRLLCELRVEKAQEQMQSEQVAKVYLNGIEIGCLPVAQHKALLAAARRNYRLYLKQAGNTLRVALNLLTRVFTFVPVVWVFALLMTLLADPTKVGHDLQQIMSDLQRATPAEVGITLRWVLLVSLVISLVTVVADFLMGDARRYGYRDVFEDEVAYQLRQELEAPAHGEVVVLYWCGESQWGSRGLDARA</sequence>
<keyword evidence="2" id="KW-0614">Plasmid</keyword>
<dbReference type="EMBL" id="AP021928">
    <property type="protein sequence ID" value="BBQ32855.1"/>
    <property type="molecule type" value="Genomic_DNA"/>
</dbReference>
<keyword evidence="1" id="KW-0812">Transmembrane</keyword>
<dbReference type="RefSeq" id="WP_182936428.1">
    <property type="nucleotide sequence ID" value="NZ_AP021928.1"/>
</dbReference>
<accession>A0A6S4TW25</accession>
<evidence type="ECO:0000256" key="1">
    <source>
        <dbReference type="SAM" id="Phobius"/>
    </source>
</evidence>
<dbReference type="Proteomes" id="UP000515756">
    <property type="component" value="Plasmid pWP2-W18-ESBL-01_1"/>
</dbReference>
<geneLocation type="plasmid" evidence="2 3">
    <name>pWP2-W18-ESBL-01_1</name>
</geneLocation>
<reference evidence="2 3" key="1">
    <citation type="submission" date="2019-12" db="EMBL/GenBank/DDBJ databases">
        <title>complete genome sequences of Aeromonas caviae str. WP2-W18-ESBL-01 isolated from wastewater treatment plant effluent.</title>
        <authorList>
            <person name="Sekizuka T."/>
            <person name="Itokawa K."/>
            <person name="Yatsu K."/>
            <person name="Inamine Y."/>
            <person name="Kuroda M."/>
        </authorList>
    </citation>
    <scope>NUCLEOTIDE SEQUENCE [LARGE SCALE GENOMIC DNA]</scope>
    <source>
        <strain evidence="2 3">WP2-W18-ESBL-01</strain>
        <plasmid evidence="2 3">pWP2-W18-ESBL-01_1</plasmid>
    </source>
</reference>
<gene>
    <name evidence="2" type="ORF">WP2W18E01_P11020</name>
</gene>
<proteinExistence type="predicted"/>
<keyword evidence="1" id="KW-0472">Membrane</keyword>
<dbReference type="AlphaFoldDB" id="A0A6S4TW25"/>
<keyword evidence="1" id="KW-1133">Transmembrane helix</keyword>
<feature type="transmembrane region" description="Helical" evidence="1">
    <location>
        <begin position="93"/>
        <end position="111"/>
    </location>
</feature>